<dbReference type="AlphaFoldDB" id="A0A091H7M3"/>
<organism evidence="1 2">
    <name type="scientific">Buceros rhinoceros silvestris</name>
    <dbReference type="NCBI Taxonomy" id="175836"/>
    <lineage>
        <taxon>Eukaryota</taxon>
        <taxon>Metazoa</taxon>
        <taxon>Chordata</taxon>
        <taxon>Craniata</taxon>
        <taxon>Vertebrata</taxon>
        <taxon>Euteleostomi</taxon>
        <taxon>Archelosauria</taxon>
        <taxon>Archosauria</taxon>
        <taxon>Dinosauria</taxon>
        <taxon>Saurischia</taxon>
        <taxon>Theropoda</taxon>
        <taxon>Coelurosauria</taxon>
        <taxon>Aves</taxon>
        <taxon>Neognathae</taxon>
        <taxon>Neoaves</taxon>
        <taxon>Telluraves</taxon>
        <taxon>Coraciimorphae</taxon>
        <taxon>Bucerotiformes</taxon>
        <taxon>Bucerotidae</taxon>
        <taxon>Buceros</taxon>
    </lineage>
</organism>
<proteinExistence type="predicted"/>
<protein>
    <recommendedName>
        <fullName evidence="3">Ig-like domain-containing protein</fullName>
    </recommendedName>
</protein>
<gene>
    <name evidence="1" type="ORF">N320_02634</name>
</gene>
<reference evidence="1 2" key="1">
    <citation type="submission" date="2014-04" db="EMBL/GenBank/DDBJ databases">
        <title>Genome evolution of avian class.</title>
        <authorList>
            <person name="Zhang G."/>
            <person name="Li C."/>
        </authorList>
    </citation>
    <scope>NUCLEOTIDE SEQUENCE [LARGE SCALE GENOMIC DNA]</scope>
    <source>
        <strain evidence="1">BGI_N320</strain>
    </source>
</reference>
<accession>A0A091H7M3</accession>
<dbReference type="EMBL" id="KL524434">
    <property type="protein sequence ID" value="KFO90695.1"/>
    <property type="molecule type" value="Genomic_DNA"/>
</dbReference>
<dbReference type="InterPro" id="IPR036179">
    <property type="entry name" value="Ig-like_dom_sf"/>
</dbReference>
<dbReference type="SUPFAM" id="SSF48726">
    <property type="entry name" value="Immunoglobulin"/>
    <property type="match status" value="1"/>
</dbReference>
<feature type="non-terminal residue" evidence="1">
    <location>
        <position position="1"/>
    </location>
</feature>
<keyword evidence="2" id="KW-1185">Reference proteome</keyword>
<dbReference type="Proteomes" id="UP000054064">
    <property type="component" value="Unassembled WGS sequence"/>
</dbReference>
<name>A0A091H7M3_BUCRH</name>
<feature type="non-terminal residue" evidence="1">
    <location>
        <position position="103"/>
    </location>
</feature>
<evidence type="ECO:0008006" key="3">
    <source>
        <dbReference type="Google" id="ProtNLM"/>
    </source>
</evidence>
<evidence type="ECO:0000313" key="2">
    <source>
        <dbReference type="Proteomes" id="UP000054064"/>
    </source>
</evidence>
<evidence type="ECO:0000313" key="1">
    <source>
        <dbReference type="EMBL" id="KFO90695.1"/>
    </source>
</evidence>
<sequence>GPYESYFVWKKNGQEMKACITEQSHVLLDGRMHVLSWVKDSVSENTEYKCSLISKAGNTTSEVLITVEDKGGAGQDRWTKEFDTWRSAISEHDRMMQNWRKTW</sequence>